<evidence type="ECO:0000256" key="1">
    <source>
        <dbReference type="SAM" id="MobiDB-lite"/>
    </source>
</evidence>
<reference evidence="3" key="1">
    <citation type="journal article" date="2013" name="Nature">
        <title>Draft genome of the wheat A-genome progenitor Triticum urartu.</title>
        <authorList>
            <person name="Ling H.Q."/>
            <person name="Zhao S."/>
            <person name="Liu D."/>
            <person name="Wang J."/>
            <person name="Sun H."/>
            <person name="Zhang C."/>
            <person name="Fan H."/>
            <person name="Li D."/>
            <person name="Dong L."/>
            <person name="Tao Y."/>
            <person name="Gao C."/>
            <person name="Wu H."/>
            <person name="Li Y."/>
            <person name="Cui Y."/>
            <person name="Guo X."/>
            <person name="Zheng S."/>
            <person name="Wang B."/>
            <person name="Yu K."/>
            <person name="Liang Q."/>
            <person name="Yang W."/>
            <person name="Lou X."/>
            <person name="Chen J."/>
            <person name="Feng M."/>
            <person name="Jian J."/>
            <person name="Zhang X."/>
            <person name="Luo G."/>
            <person name="Jiang Y."/>
            <person name="Liu J."/>
            <person name="Wang Z."/>
            <person name="Sha Y."/>
            <person name="Zhang B."/>
            <person name="Wu H."/>
            <person name="Tang D."/>
            <person name="Shen Q."/>
            <person name="Xue P."/>
            <person name="Zou S."/>
            <person name="Wang X."/>
            <person name="Liu X."/>
            <person name="Wang F."/>
            <person name="Yang Y."/>
            <person name="An X."/>
            <person name="Dong Z."/>
            <person name="Zhang K."/>
            <person name="Zhang X."/>
            <person name="Luo M.C."/>
            <person name="Dvorak J."/>
            <person name="Tong Y."/>
            <person name="Wang J."/>
            <person name="Yang H."/>
            <person name="Li Z."/>
            <person name="Wang D."/>
            <person name="Zhang A."/>
            <person name="Wang J."/>
        </authorList>
    </citation>
    <scope>NUCLEOTIDE SEQUENCE</scope>
    <source>
        <strain evidence="3">cv. G1812</strain>
    </source>
</reference>
<reference evidence="2" key="2">
    <citation type="submission" date="2018-03" db="EMBL/GenBank/DDBJ databases">
        <title>The Triticum urartu genome reveals the dynamic nature of wheat genome evolution.</title>
        <authorList>
            <person name="Ling H."/>
            <person name="Ma B."/>
            <person name="Shi X."/>
            <person name="Liu H."/>
            <person name="Dong L."/>
            <person name="Sun H."/>
            <person name="Cao Y."/>
            <person name="Gao Q."/>
            <person name="Zheng S."/>
            <person name="Li Y."/>
            <person name="Yu Y."/>
            <person name="Du H."/>
            <person name="Qi M."/>
            <person name="Li Y."/>
            <person name="Yu H."/>
            <person name="Cui Y."/>
            <person name="Wang N."/>
            <person name="Chen C."/>
            <person name="Wu H."/>
            <person name="Zhao Y."/>
            <person name="Zhang J."/>
            <person name="Li Y."/>
            <person name="Zhou W."/>
            <person name="Zhang B."/>
            <person name="Hu W."/>
            <person name="Eijk M."/>
            <person name="Tang J."/>
            <person name="Witsenboer H."/>
            <person name="Zhao S."/>
            <person name="Li Z."/>
            <person name="Zhang A."/>
            <person name="Wang D."/>
            <person name="Liang C."/>
        </authorList>
    </citation>
    <scope>NUCLEOTIDE SEQUENCE [LARGE SCALE GENOMIC DNA]</scope>
    <source>
        <strain evidence="2">cv. G1812</strain>
    </source>
</reference>
<keyword evidence="3" id="KW-1185">Reference proteome</keyword>
<name>A0A8R7QLD4_TRIUA</name>
<dbReference type="Gramene" id="TuG1812G0500005357.01.T01">
    <property type="protein sequence ID" value="TuG1812G0500005357.01.T01"/>
    <property type="gene ID" value="TuG1812G0500005357.01"/>
</dbReference>
<dbReference type="EnsemblPlants" id="TuG1812G0500005357.01.T01">
    <property type="protein sequence ID" value="TuG1812G0500005357.01.T01"/>
    <property type="gene ID" value="TuG1812G0500005357.01"/>
</dbReference>
<protein>
    <submittedName>
        <fullName evidence="2">Uncharacterized protein</fullName>
    </submittedName>
</protein>
<evidence type="ECO:0000313" key="2">
    <source>
        <dbReference type="EnsemblPlants" id="TuG1812G0500005357.01.T01"/>
    </source>
</evidence>
<dbReference type="Proteomes" id="UP000015106">
    <property type="component" value="Chromosome 5"/>
</dbReference>
<feature type="compositionally biased region" description="Basic residues" evidence="1">
    <location>
        <begin position="1"/>
        <end position="18"/>
    </location>
</feature>
<reference evidence="2" key="3">
    <citation type="submission" date="2022-06" db="UniProtKB">
        <authorList>
            <consortium name="EnsemblPlants"/>
        </authorList>
    </citation>
    <scope>IDENTIFICATION</scope>
</reference>
<organism evidence="2 3">
    <name type="scientific">Triticum urartu</name>
    <name type="common">Red wild einkorn</name>
    <name type="synonym">Crithodium urartu</name>
    <dbReference type="NCBI Taxonomy" id="4572"/>
    <lineage>
        <taxon>Eukaryota</taxon>
        <taxon>Viridiplantae</taxon>
        <taxon>Streptophyta</taxon>
        <taxon>Embryophyta</taxon>
        <taxon>Tracheophyta</taxon>
        <taxon>Spermatophyta</taxon>
        <taxon>Magnoliopsida</taxon>
        <taxon>Liliopsida</taxon>
        <taxon>Poales</taxon>
        <taxon>Poaceae</taxon>
        <taxon>BOP clade</taxon>
        <taxon>Pooideae</taxon>
        <taxon>Triticodae</taxon>
        <taxon>Triticeae</taxon>
        <taxon>Triticinae</taxon>
        <taxon>Triticum</taxon>
    </lineage>
</organism>
<accession>A0A8R7QLD4</accession>
<evidence type="ECO:0000313" key="3">
    <source>
        <dbReference type="Proteomes" id="UP000015106"/>
    </source>
</evidence>
<dbReference type="AlphaFoldDB" id="A0A8R7QLD4"/>
<feature type="region of interest" description="Disordered" evidence="1">
    <location>
        <begin position="1"/>
        <end position="56"/>
    </location>
</feature>
<sequence>SSWRRRARCVGRRRRGRRGSAQEAIGEVSATRAGRRAREASGEVPATNAPMVGGPASGAEEAAGIFLPRRPHTLLLLPCLIHPSSSRIP</sequence>
<proteinExistence type="predicted"/>